<dbReference type="SMART" id="SM00020">
    <property type="entry name" value="Tryp_SPc"/>
    <property type="match status" value="3"/>
</dbReference>
<dbReference type="PROSITE" id="PS50068">
    <property type="entry name" value="LDLRA_2"/>
    <property type="match status" value="2"/>
</dbReference>
<dbReference type="PROSITE" id="PS01209">
    <property type="entry name" value="LDLRA_1"/>
    <property type="match status" value="1"/>
</dbReference>
<dbReference type="CDD" id="cd00112">
    <property type="entry name" value="LDLa"/>
    <property type="match status" value="2"/>
</dbReference>
<accession>A0A2I0TZ06</accession>
<dbReference type="GO" id="GO:0004252">
    <property type="term" value="F:serine-type endopeptidase activity"/>
    <property type="evidence" value="ECO:0007669"/>
    <property type="project" value="InterPro"/>
</dbReference>
<organism evidence="16 17">
    <name type="scientific">Limosa lapponica baueri</name>
    <dbReference type="NCBI Taxonomy" id="1758121"/>
    <lineage>
        <taxon>Eukaryota</taxon>
        <taxon>Metazoa</taxon>
        <taxon>Chordata</taxon>
        <taxon>Craniata</taxon>
        <taxon>Vertebrata</taxon>
        <taxon>Euteleostomi</taxon>
        <taxon>Archelosauria</taxon>
        <taxon>Archosauria</taxon>
        <taxon>Dinosauria</taxon>
        <taxon>Saurischia</taxon>
        <taxon>Theropoda</taxon>
        <taxon>Coelurosauria</taxon>
        <taxon>Aves</taxon>
        <taxon>Neognathae</taxon>
        <taxon>Neoaves</taxon>
        <taxon>Charadriiformes</taxon>
        <taxon>Scolopacidae</taxon>
        <taxon>Limosa</taxon>
    </lineage>
</organism>
<dbReference type="InterPro" id="IPR009003">
    <property type="entry name" value="Peptidase_S1_PA"/>
</dbReference>
<evidence type="ECO:0000256" key="6">
    <source>
        <dbReference type="ARBA" id="ARBA00022968"/>
    </source>
</evidence>
<evidence type="ECO:0000256" key="10">
    <source>
        <dbReference type="PROSITE-ProRule" id="PRU00124"/>
    </source>
</evidence>
<evidence type="ECO:0000313" key="16">
    <source>
        <dbReference type="EMBL" id="PKU39054.1"/>
    </source>
</evidence>
<keyword evidence="9 10" id="KW-1015">Disulfide bond</keyword>
<name>A0A2I0TZ06_LIMLA</name>
<dbReference type="SUPFAM" id="SSF82671">
    <property type="entry name" value="SEA domain"/>
    <property type="match status" value="1"/>
</dbReference>
<dbReference type="GO" id="GO:0016020">
    <property type="term" value="C:membrane"/>
    <property type="evidence" value="ECO:0007669"/>
    <property type="project" value="UniProtKB-SubCell"/>
</dbReference>
<dbReference type="CDD" id="cd00190">
    <property type="entry name" value="Tryp_SPc"/>
    <property type="match status" value="3"/>
</dbReference>
<keyword evidence="17" id="KW-1185">Reference proteome</keyword>
<feature type="disulfide bond" evidence="10">
    <location>
        <begin position="203"/>
        <end position="218"/>
    </location>
</feature>
<dbReference type="InterPro" id="IPR043504">
    <property type="entry name" value="Peptidase_S1_PA_chymotrypsin"/>
</dbReference>
<keyword evidence="5 11" id="KW-0720">Serine protease</keyword>
<dbReference type="PROSITE" id="PS00134">
    <property type="entry name" value="TRYPSIN_HIS"/>
    <property type="match status" value="3"/>
</dbReference>
<evidence type="ECO:0000256" key="5">
    <source>
        <dbReference type="ARBA" id="ARBA00022825"/>
    </source>
</evidence>
<dbReference type="Proteomes" id="UP000233556">
    <property type="component" value="Unassembled WGS sequence"/>
</dbReference>
<dbReference type="SUPFAM" id="SSF57424">
    <property type="entry name" value="LDL receptor-like module"/>
    <property type="match status" value="2"/>
</dbReference>
<comment type="caution">
    <text evidence="10">Lacks conserved residue(s) required for the propagation of feature annotation.</text>
</comment>
<feature type="disulfide bond" evidence="10">
    <location>
        <begin position="183"/>
        <end position="195"/>
    </location>
</feature>
<evidence type="ECO:0000256" key="3">
    <source>
        <dbReference type="ARBA" id="ARBA00022692"/>
    </source>
</evidence>
<gene>
    <name evidence="16" type="ORF">llap_10638</name>
</gene>
<evidence type="ECO:0000256" key="12">
    <source>
        <dbReference type="SAM" id="MobiDB-lite"/>
    </source>
</evidence>
<evidence type="ECO:0000256" key="8">
    <source>
        <dbReference type="ARBA" id="ARBA00023136"/>
    </source>
</evidence>
<keyword evidence="4 11" id="KW-0378">Hydrolase</keyword>
<dbReference type="Pfam" id="PF00089">
    <property type="entry name" value="Trypsin"/>
    <property type="match status" value="3"/>
</dbReference>
<dbReference type="InterPro" id="IPR001314">
    <property type="entry name" value="Peptidase_S1A"/>
</dbReference>
<dbReference type="PROSITE" id="PS00135">
    <property type="entry name" value="TRYPSIN_SER"/>
    <property type="match status" value="2"/>
</dbReference>
<evidence type="ECO:0000313" key="17">
    <source>
        <dbReference type="Proteomes" id="UP000233556"/>
    </source>
</evidence>
<feature type="domain" description="SEA" evidence="14">
    <location>
        <begin position="47"/>
        <end position="166"/>
    </location>
</feature>
<dbReference type="Gene3D" id="2.40.10.10">
    <property type="entry name" value="Trypsin-like serine proteases"/>
    <property type="match status" value="4"/>
</dbReference>
<feature type="domain" description="Peptidase S1" evidence="15">
    <location>
        <begin position="232"/>
        <end position="465"/>
    </location>
</feature>
<dbReference type="Gene3D" id="4.10.400.10">
    <property type="entry name" value="Low-density Lipoprotein Receptor"/>
    <property type="match status" value="2"/>
</dbReference>
<evidence type="ECO:0000256" key="1">
    <source>
        <dbReference type="ARBA" id="ARBA00004606"/>
    </source>
</evidence>
<dbReference type="InterPro" id="IPR002172">
    <property type="entry name" value="LDrepeatLR_classA_rpt"/>
</dbReference>
<keyword evidence="7 13" id="KW-1133">Transmembrane helix</keyword>
<dbReference type="InterPro" id="IPR023415">
    <property type="entry name" value="LDLR_class-A_CS"/>
</dbReference>
<protein>
    <submittedName>
        <fullName evidence="16">Transmembrane protease serine 9</fullName>
    </submittedName>
</protein>
<dbReference type="EMBL" id="KZ506587">
    <property type="protein sequence ID" value="PKU39054.1"/>
    <property type="molecule type" value="Genomic_DNA"/>
</dbReference>
<evidence type="ECO:0000256" key="4">
    <source>
        <dbReference type="ARBA" id="ARBA00022801"/>
    </source>
</evidence>
<dbReference type="InterPro" id="IPR018114">
    <property type="entry name" value="TRYPSIN_HIS"/>
</dbReference>
<reference evidence="17" key="1">
    <citation type="submission" date="2017-11" db="EMBL/GenBank/DDBJ databases">
        <authorList>
            <person name="Lima N.C."/>
            <person name="Parody-Merino A.M."/>
            <person name="Battley P.F."/>
            <person name="Fidler A.E."/>
            <person name="Prosdocimi F."/>
        </authorList>
    </citation>
    <scope>NUCLEOTIDE SEQUENCE [LARGE SCALE GENOMIC DNA]</scope>
</reference>
<proteinExistence type="predicted"/>
<feature type="transmembrane region" description="Helical" evidence="13">
    <location>
        <begin position="20"/>
        <end position="42"/>
    </location>
</feature>
<dbReference type="AlphaFoldDB" id="A0A2I0TZ06"/>
<evidence type="ECO:0000259" key="14">
    <source>
        <dbReference type="PROSITE" id="PS50024"/>
    </source>
</evidence>
<dbReference type="InterPro" id="IPR036055">
    <property type="entry name" value="LDL_receptor-like_sf"/>
</dbReference>
<dbReference type="PROSITE" id="PS50240">
    <property type="entry name" value="TRYPSIN_DOM"/>
    <property type="match status" value="3"/>
</dbReference>
<keyword evidence="3 13" id="KW-0812">Transmembrane</keyword>
<dbReference type="SMART" id="SM00192">
    <property type="entry name" value="LDLa"/>
    <property type="match status" value="2"/>
</dbReference>
<evidence type="ECO:0000256" key="2">
    <source>
        <dbReference type="ARBA" id="ARBA00022670"/>
    </source>
</evidence>
<evidence type="ECO:0000256" key="9">
    <source>
        <dbReference type="ARBA" id="ARBA00023157"/>
    </source>
</evidence>
<dbReference type="PRINTS" id="PR00722">
    <property type="entry name" value="CHYMOTRYPSIN"/>
</dbReference>
<reference evidence="17" key="2">
    <citation type="submission" date="2017-12" db="EMBL/GenBank/DDBJ databases">
        <title>Genome sequence of the Bar-tailed Godwit (Limosa lapponica baueri).</title>
        <authorList>
            <person name="Lima N.C.B."/>
            <person name="Parody-Merino A.M."/>
            <person name="Battley P.F."/>
            <person name="Fidler A.E."/>
            <person name="Prosdocimi F."/>
        </authorList>
    </citation>
    <scope>NUCLEOTIDE SEQUENCE [LARGE SCALE GENOMIC DNA]</scope>
</reference>
<dbReference type="SUPFAM" id="SSF50494">
    <property type="entry name" value="Trypsin-like serine proteases"/>
    <property type="match status" value="3"/>
</dbReference>
<feature type="domain" description="Peptidase S1" evidence="15">
    <location>
        <begin position="533"/>
        <end position="765"/>
    </location>
</feature>
<evidence type="ECO:0000256" key="11">
    <source>
        <dbReference type="RuleBase" id="RU363034"/>
    </source>
</evidence>
<feature type="disulfide bond" evidence="10">
    <location>
        <begin position="840"/>
        <end position="852"/>
    </location>
</feature>
<dbReference type="OrthoDB" id="10012881at2759"/>
<dbReference type="InterPro" id="IPR036364">
    <property type="entry name" value="SEA_dom_sf"/>
</dbReference>
<dbReference type="PROSITE" id="PS50024">
    <property type="entry name" value="SEA"/>
    <property type="match status" value="1"/>
</dbReference>
<sequence>MDQIKPVLGTQRRGLRASCWKVTVAAAVVGSVTALYLGILLACHPVGETSFEHTVELRGITFNSSLQVENSDYYRVLTPALEKLFLSGFQDSQLDWSCTGCTILGYSRNGNSSVIVRFRLRFALQDSQPLSSTMEEEALRHGLAAALQEQGLSLAAYGTISSASLTGLQKTGVTQALLSPGSCPGDTFTCRNTQCVWKENPECDGQKDCADASDERGCDCGSRPAMQTASRIVGGSEASRGEFPWQVSLRENNEHFCGAAILTEKWLVSAAHCFTEFQDPAMWAAYTGTTSLRGSDSGAVKMGVARIILHPSYNADTADYDVAVLELKRPVTFTKYIQPVCLPNAGHHFPTSKKCLISGWGYLKEDFLVKPEFLQKATVELLDQKLCSSLYSHVLTDRMMCAGYLEGKIDSCQGDSGGPLVCQEPSGKFFLAGIVSWGIGCAEARRPGVYTRVTKLRDWILDAISAFPTSVARTVPPIHFSTKSNVVSSEELNTTITGAIPTTSPAPAASKPVTASRPQECGGRPGFSKPTKIVGGTDASRGEIPWQVSLQEDSRHFCGATIIGDRWLLSAAHCFNETNPEEIEAYVGTTSLNGTDGNAVKVNVLRVIEHPLFNPIILDFDVALLELARPLVFNKYIQPVCLPLAVQKFPVGKKCIISGWGDLQEGNVTKPEVLQKASVGIIDQNTCNFLYNFSLTDRMICAGFLEGKIDSCQGDSGGPLACEVTPGVFYLAGIVSWGIGCAQAMKPGVYSRITKLKDWILDTISQSPSPGTGPPSSSAITRTSTAAILTHQLSTAAASPIDRTTVGMKMTTTVKETSTALKTTEPAEPAKPTQTPVVPCTSLTFKCSSKVCIGKENPECDGIVDCSNGFDERNCDCGLTTSLAFSKIVGGSTAARGEWPWQVSLWLRQKEHKCGAVLIADRWLLSAAHCFDIYSDPKMWVAFLGTPFLSGVDGKMEKIFRIYKHPFYNVYSLDYDVALLELNTPVKFSNTIKPICLPHNSHIFHEGARCFITGWGSTKEGGLMSKHLQKAAVNMIGDQACKKFYPVQISSRMVCAGFPQGSVDSCSGDAGGPLACKEPSGKWFLAGITSWGYGCARPYFPGVYTKVTAVQGWIAQNLKL</sequence>
<evidence type="ECO:0000256" key="7">
    <source>
        <dbReference type="ARBA" id="ARBA00022989"/>
    </source>
</evidence>
<keyword evidence="8 13" id="KW-0472">Membrane</keyword>
<dbReference type="InterPro" id="IPR000082">
    <property type="entry name" value="SEA_dom"/>
</dbReference>
<comment type="subcellular location">
    <subcellularLocation>
        <location evidence="1">Membrane</location>
        <topology evidence="1">Single-pass type II membrane protein</topology>
    </subcellularLocation>
</comment>
<dbReference type="InterPro" id="IPR033116">
    <property type="entry name" value="TRYPSIN_SER"/>
</dbReference>
<evidence type="ECO:0000256" key="13">
    <source>
        <dbReference type="SAM" id="Phobius"/>
    </source>
</evidence>
<feature type="domain" description="Peptidase S1" evidence="15">
    <location>
        <begin position="888"/>
        <end position="1119"/>
    </location>
</feature>
<keyword evidence="6" id="KW-0735">Signal-anchor</keyword>
<feature type="disulfide bond" evidence="10">
    <location>
        <begin position="860"/>
        <end position="875"/>
    </location>
</feature>
<feature type="compositionally biased region" description="Low complexity" evidence="12">
    <location>
        <begin position="497"/>
        <end position="516"/>
    </location>
</feature>
<dbReference type="Pfam" id="PF00057">
    <property type="entry name" value="Ldl_recept_a"/>
    <property type="match status" value="2"/>
</dbReference>
<dbReference type="PANTHER" id="PTHR24252">
    <property type="entry name" value="ACROSIN-RELATED"/>
    <property type="match status" value="1"/>
</dbReference>
<dbReference type="InterPro" id="IPR001254">
    <property type="entry name" value="Trypsin_dom"/>
</dbReference>
<dbReference type="FunFam" id="2.40.10.10:FF:000003">
    <property type="entry name" value="Transmembrane serine protease 3"/>
    <property type="match status" value="3"/>
</dbReference>
<keyword evidence="2 11" id="KW-0645">Protease</keyword>
<dbReference type="PANTHER" id="PTHR24252:SF26">
    <property type="entry name" value="TRANSMEMBRANE SERINE PROTEASE 9"/>
    <property type="match status" value="1"/>
</dbReference>
<dbReference type="GO" id="GO:0006508">
    <property type="term" value="P:proteolysis"/>
    <property type="evidence" value="ECO:0007669"/>
    <property type="project" value="UniProtKB-KW"/>
</dbReference>
<feature type="region of interest" description="Disordered" evidence="12">
    <location>
        <begin position="497"/>
        <end position="534"/>
    </location>
</feature>
<evidence type="ECO:0000259" key="15">
    <source>
        <dbReference type="PROSITE" id="PS50240"/>
    </source>
</evidence>